<protein>
    <recommendedName>
        <fullName evidence="4">Tyr recombinase domain-containing protein</fullName>
    </recommendedName>
</protein>
<comment type="subcellular location">
    <subcellularLocation>
        <location evidence="1">Cytoplasm</location>
    </subcellularLocation>
</comment>
<dbReference type="PANTHER" id="PTHR30349:SF77">
    <property type="entry name" value="TYROSINE RECOMBINASE XERC"/>
    <property type="match status" value="1"/>
</dbReference>
<keyword evidence="3" id="KW-0233">DNA recombination</keyword>
<dbReference type="PANTHER" id="PTHR30349">
    <property type="entry name" value="PHAGE INTEGRASE-RELATED"/>
    <property type="match status" value="1"/>
</dbReference>
<dbReference type="PROSITE" id="PS51898">
    <property type="entry name" value="TYR_RECOMBINASE"/>
    <property type="match status" value="1"/>
</dbReference>
<evidence type="ECO:0000256" key="3">
    <source>
        <dbReference type="ARBA" id="ARBA00023172"/>
    </source>
</evidence>
<feature type="domain" description="Tyr recombinase" evidence="4">
    <location>
        <begin position="48"/>
        <end position="166"/>
    </location>
</feature>
<evidence type="ECO:0000259" key="4">
    <source>
        <dbReference type="PROSITE" id="PS51898"/>
    </source>
</evidence>
<evidence type="ECO:0000256" key="1">
    <source>
        <dbReference type="ARBA" id="ARBA00004496"/>
    </source>
</evidence>
<dbReference type="InterPro" id="IPR011010">
    <property type="entry name" value="DNA_brk_join_enz"/>
</dbReference>
<reference evidence="6" key="1">
    <citation type="submission" date="2018-12" db="EMBL/GenBank/DDBJ databases">
        <title>Tengunoibacter tsumagoiensis gen. nov., sp. nov., Dictyobacter kobayashii sp. nov., D. alpinus sp. nov., and D. joshuensis sp. nov. and description of Dictyobacteraceae fam. nov. within the order Ktedonobacterales isolated from Tengu-no-mugimeshi.</title>
        <authorList>
            <person name="Wang C.M."/>
            <person name="Zheng Y."/>
            <person name="Sakai Y."/>
            <person name="Toyoda A."/>
            <person name="Minakuchi Y."/>
            <person name="Abe K."/>
            <person name="Yokota A."/>
            <person name="Yabe S."/>
        </authorList>
    </citation>
    <scope>NUCLEOTIDE SEQUENCE [LARGE SCALE GENOMIC DNA]</scope>
    <source>
        <strain evidence="6">Uno3</strain>
    </source>
</reference>
<accession>A0A402A8S6</accession>
<evidence type="ECO:0000313" key="5">
    <source>
        <dbReference type="EMBL" id="GCE15543.1"/>
    </source>
</evidence>
<proteinExistence type="predicted"/>
<organism evidence="5 6">
    <name type="scientific">Tengunoibacter tsumagoiensis</name>
    <dbReference type="NCBI Taxonomy" id="2014871"/>
    <lineage>
        <taxon>Bacteria</taxon>
        <taxon>Bacillati</taxon>
        <taxon>Chloroflexota</taxon>
        <taxon>Ktedonobacteria</taxon>
        <taxon>Ktedonobacterales</taxon>
        <taxon>Dictyobacteraceae</taxon>
        <taxon>Tengunoibacter</taxon>
    </lineage>
</organism>
<dbReference type="AlphaFoldDB" id="A0A402A8S6"/>
<keyword evidence="2" id="KW-0229">DNA integration</keyword>
<dbReference type="GO" id="GO:0003677">
    <property type="term" value="F:DNA binding"/>
    <property type="evidence" value="ECO:0007669"/>
    <property type="project" value="InterPro"/>
</dbReference>
<dbReference type="Pfam" id="PF00589">
    <property type="entry name" value="Phage_integrase"/>
    <property type="match status" value="1"/>
</dbReference>
<gene>
    <name evidence="5" type="ORF">KTT_54020</name>
</gene>
<dbReference type="GO" id="GO:0006310">
    <property type="term" value="P:DNA recombination"/>
    <property type="evidence" value="ECO:0007669"/>
    <property type="project" value="UniProtKB-KW"/>
</dbReference>
<evidence type="ECO:0000313" key="6">
    <source>
        <dbReference type="Proteomes" id="UP000287352"/>
    </source>
</evidence>
<dbReference type="Gene3D" id="1.10.443.10">
    <property type="entry name" value="Intergrase catalytic core"/>
    <property type="match status" value="1"/>
</dbReference>
<dbReference type="InterPro" id="IPR013762">
    <property type="entry name" value="Integrase-like_cat_sf"/>
</dbReference>
<dbReference type="Proteomes" id="UP000287352">
    <property type="component" value="Unassembled WGS sequence"/>
</dbReference>
<dbReference type="InterPro" id="IPR002104">
    <property type="entry name" value="Integrase_catalytic"/>
</dbReference>
<dbReference type="GO" id="GO:0005737">
    <property type="term" value="C:cytoplasm"/>
    <property type="evidence" value="ECO:0007669"/>
    <property type="project" value="UniProtKB-SubCell"/>
</dbReference>
<dbReference type="SUPFAM" id="SSF56349">
    <property type="entry name" value="DNA breaking-rejoining enzymes"/>
    <property type="match status" value="1"/>
</dbReference>
<name>A0A402A8S6_9CHLR</name>
<dbReference type="GO" id="GO:0015074">
    <property type="term" value="P:DNA integration"/>
    <property type="evidence" value="ECO:0007669"/>
    <property type="project" value="UniProtKB-KW"/>
</dbReference>
<dbReference type="InterPro" id="IPR050090">
    <property type="entry name" value="Tyrosine_recombinase_XerCD"/>
</dbReference>
<comment type="caution">
    <text evidence="5">The sequence shown here is derived from an EMBL/GenBank/DDBJ whole genome shotgun (WGS) entry which is preliminary data.</text>
</comment>
<sequence length="166" mass="19722">MTRTPPKKKAKELAKLLRAERPDYSYLKSVFRALREALEIEVPRKEARLPEVPTEEEIHRFYQAVWNCQNFGDMVLIKTLFYTGIRVSELMAIRLTEVDVERCQIRITQGKGSKDRKVPFPYAFRELLALHMEQMKVHRAVYLFESVRKRRYTDRGVRKMLARYAA</sequence>
<dbReference type="EMBL" id="BIFR01000002">
    <property type="protein sequence ID" value="GCE15543.1"/>
    <property type="molecule type" value="Genomic_DNA"/>
</dbReference>
<evidence type="ECO:0000256" key="2">
    <source>
        <dbReference type="ARBA" id="ARBA00022908"/>
    </source>
</evidence>
<keyword evidence="6" id="KW-1185">Reference proteome</keyword>